<reference evidence="1" key="1">
    <citation type="journal article" date="2025" name="Int. J. Syst. Evol. Microbiol.">
        <title>Streptomyces citrinus sp. nov., with yellow diffusible pigment.</title>
        <authorList>
            <person name="He Y."/>
            <person name="Yang E."/>
            <person name="Xu J."/>
            <person name="Sun Y."/>
            <person name="Sun L."/>
        </authorList>
    </citation>
    <scope>NUCLEOTIDE SEQUENCE</scope>
    <source>
        <strain evidence="1">Q6</strain>
    </source>
</reference>
<accession>A0ACD5AKQ0</accession>
<keyword evidence="1" id="KW-0547">Nucleotide-binding</keyword>
<proteinExistence type="predicted"/>
<gene>
    <name evidence="1" type="ORF">V2W30_32585</name>
</gene>
<keyword evidence="1" id="KW-0067">ATP-binding</keyword>
<dbReference type="Proteomes" id="UP001432251">
    <property type="component" value="Chromosome"/>
</dbReference>
<organism evidence="1 2">
    <name type="scientific">Streptomyces citrinus</name>
    <dbReference type="NCBI Taxonomy" id="3118173"/>
    <lineage>
        <taxon>Bacteria</taxon>
        <taxon>Bacillati</taxon>
        <taxon>Actinomycetota</taxon>
        <taxon>Actinomycetes</taxon>
        <taxon>Kitasatosporales</taxon>
        <taxon>Streptomycetaceae</taxon>
        <taxon>Streptomyces</taxon>
    </lineage>
</organism>
<evidence type="ECO:0000313" key="2">
    <source>
        <dbReference type="Proteomes" id="UP001432251"/>
    </source>
</evidence>
<name>A0ACD5AKQ0_9ACTN</name>
<sequence>MSDPRVVPLPLGAKWSDLSTPLHEPESIRIKTYLQGIADDDLITLQWPSTIVGSFDEGEVVERMVIVSQDGGRWLRQAAHGMQPEALLDHVASIYLCASRTVQGIELRYVFVDLDDSGPFLVCRRDDFKAVYTALNSRGKDVGRVWKGARLLDADLWRQVDPDSYVFADGLMEKVKANTSGFLQGETANLLLEWGVPPKRGVLLHGSPGNGKTILSRLAVRHAVETGINAVFLDVANLWDWTEIGDHLRMAASRSPVLIVLDDLDIYCGLRATDNQNSQEMRQRFLADLLEFLDGMEPTQGYVLLATANHIENLDSALLRSGRLGVHIPVHGPDKTQREELLRQALEGPGGVKPPRLAKGAALLEGCSYADIAECAKRYKQAVVNVHQRITSDQRLFDETAEEFAKSMAADRAKRLPAPDADEKPDEEKA</sequence>
<evidence type="ECO:0000313" key="1">
    <source>
        <dbReference type="EMBL" id="WWQ67608.1"/>
    </source>
</evidence>
<keyword evidence="2" id="KW-1185">Reference proteome</keyword>
<dbReference type="EMBL" id="CP146022">
    <property type="protein sequence ID" value="WWQ67608.1"/>
    <property type="molecule type" value="Genomic_DNA"/>
</dbReference>
<protein>
    <submittedName>
        <fullName evidence="1">ATP-binding protein</fullName>
    </submittedName>
</protein>